<gene>
    <name evidence="2" type="ORF">I79_018540</name>
</gene>
<evidence type="ECO:0000256" key="1">
    <source>
        <dbReference type="SAM" id="MobiDB-lite"/>
    </source>
</evidence>
<organism evidence="2 3">
    <name type="scientific">Cricetulus griseus</name>
    <name type="common">Chinese hamster</name>
    <name type="synonym">Cricetulus barabensis griseus</name>
    <dbReference type="NCBI Taxonomy" id="10029"/>
    <lineage>
        <taxon>Eukaryota</taxon>
        <taxon>Metazoa</taxon>
        <taxon>Chordata</taxon>
        <taxon>Craniata</taxon>
        <taxon>Vertebrata</taxon>
        <taxon>Euteleostomi</taxon>
        <taxon>Mammalia</taxon>
        <taxon>Eutheria</taxon>
        <taxon>Euarchontoglires</taxon>
        <taxon>Glires</taxon>
        <taxon>Rodentia</taxon>
        <taxon>Myomorpha</taxon>
        <taxon>Muroidea</taxon>
        <taxon>Cricetidae</taxon>
        <taxon>Cricetinae</taxon>
        <taxon>Cricetulus</taxon>
    </lineage>
</organism>
<feature type="region of interest" description="Disordered" evidence="1">
    <location>
        <begin position="26"/>
        <end position="67"/>
    </location>
</feature>
<reference evidence="3" key="1">
    <citation type="journal article" date="2011" name="Nat. Biotechnol.">
        <title>The genomic sequence of the Chinese hamster ovary (CHO)-K1 cell line.</title>
        <authorList>
            <person name="Xu X."/>
            <person name="Nagarajan H."/>
            <person name="Lewis N.E."/>
            <person name="Pan S."/>
            <person name="Cai Z."/>
            <person name="Liu X."/>
            <person name="Chen W."/>
            <person name="Xie M."/>
            <person name="Wang W."/>
            <person name="Hammond S."/>
            <person name="Andersen M.R."/>
            <person name="Neff N."/>
            <person name="Passarelli B."/>
            <person name="Koh W."/>
            <person name="Fan H.C."/>
            <person name="Wang J."/>
            <person name="Gui Y."/>
            <person name="Lee K.H."/>
            <person name="Betenbaugh M.J."/>
            <person name="Quake S.R."/>
            <person name="Famili I."/>
            <person name="Palsson B.O."/>
            <person name="Wang J."/>
        </authorList>
    </citation>
    <scope>NUCLEOTIDE SEQUENCE [LARGE SCALE GENOMIC DNA]</scope>
    <source>
        <strain evidence="3">CHO K1 cell line</strain>
    </source>
</reference>
<sequence>MNEHKPLLSHSLAVCRRRLGADCGPGPWTEQDSGDPRHSSAQAGICEWRAGDTIPPGPARPGAEPEGYPVWTCAPWTWRGLSRQPGRNPVRPCHSPPLLFIEAEDEPRAPVISISLLLLVAAHNREASGSVAAPRIKYFRV</sequence>
<name>G3I4Z8_CRIGR</name>
<dbReference type="AlphaFoldDB" id="G3I4Z8"/>
<accession>G3I4Z8</accession>
<evidence type="ECO:0000313" key="3">
    <source>
        <dbReference type="Proteomes" id="UP000001075"/>
    </source>
</evidence>
<dbReference type="InParanoid" id="G3I4Z8"/>
<evidence type="ECO:0000313" key="2">
    <source>
        <dbReference type="EMBL" id="EGV94324.1"/>
    </source>
</evidence>
<dbReference type="EMBL" id="JH001276">
    <property type="protein sequence ID" value="EGV94324.1"/>
    <property type="molecule type" value="Genomic_DNA"/>
</dbReference>
<dbReference type="Proteomes" id="UP000001075">
    <property type="component" value="Unassembled WGS sequence"/>
</dbReference>
<protein>
    <submittedName>
        <fullName evidence="2">Uncharacterized protein</fullName>
    </submittedName>
</protein>
<proteinExistence type="predicted"/>